<evidence type="ECO:0000313" key="3">
    <source>
        <dbReference type="Proteomes" id="UP001583177"/>
    </source>
</evidence>
<keyword evidence="3" id="KW-1185">Reference proteome</keyword>
<proteinExistence type="predicted"/>
<gene>
    <name evidence="2" type="ORF">Daus18300_001366</name>
</gene>
<feature type="compositionally biased region" description="Polar residues" evidence="1">
    <location>
        <begin position="40"/>
        <end position="51"/>
    </location>
</feature>
<feature type="region of interest" description="Disordered" evidence="1">
    <location>
        <begin position="1"/>
        <end position="86"/>
    </location>
</feature>
<organism evidence="2 3">
    <name type="scientific">Diaporthe australafricana</name>
    <dbReference type="NCBI Taxonomy" id="127596"/>
    <lineage>
        <taxon>Eukaryota</taxon>
        <taxon>Fungi</taxon>
        <taxon>Dikarya</taxon>
        <taxon>Ascomycota</taxon>
        <taxon>Pezizomycotina</taxon>
        <taxon>Sordariomycetes</taxon>
        <taxon>Sordariomycetidae</taxon>
        <taxon>Diaporthales</taxon>
        <taxon>Diaporthaceae</taxon>
        <taxon>Diaporthe</taxon>
    </lineage>
</organism>
<reference evidence="2 3" key="1">
    <citation type="journal article" date="2024" name="IMA Fungus">
        <title>IMA Genome - F19 : A genome assembly and annotation guide to empower mycologists, including annotated draft genome sequences of Ceratocystis pirilliformis, Diaporthe australafricana, Fusarium ophioides, Paecilomyces lecythidis, and Sporothrix stenoceras.</title>
        <authorList>
            <person name="Aylward J."/>
            <person name="Wilson A.M."/>
            <person name="Visagie C.M."/>
            <person name="Spraker J."/>
            <person name="Barnes I."/>
            <person name="Buitendag C."/>
            <person name="Ceriani C."/>
            <person name="Del Mar Angel L."/>
            <person name="du Plessis D."/>
            <person name="Fuchs T."/>
            <person name="Gasser K."/>
            <person name="Kramer D."/>
            <person name="Li W."/>
            <person name="Munsamy K."/>
            <person name="Piso A."/>
            <person name="Price J.L."/>
            <person name="Sonnekus B."/>
            <person name="Thomas C."/>
            <person name="van der Nest A."/>
            <person name="van Dijk A."/>
            <person name="van Heerden A."/>
            <person name="van Vuuren N."/>
            <person name="Yilmaz N."/>
            <person name="Duong T.A."/>
            <person name="van der Merwe N.A."/>
            <person name="Wingfield M.J."/>
            <person name="Wingfield B.D."/>
        </authorList>
    </citation>
    <scope>NUCLEOTIDE SEQUENCE [LARGE SCALE GENOMIC DNA]</scope>
    <source>
        <strain evidence="2 3">CMW 18300</strain>
    </source>
</reference>
<feature type="compositionally biased region" description="Basic and acidic residues" evidence="1">
    <location>
        <begin position="25"/>
        <end position="34"/>
    </location>
</feature>
<protein>
    <submittedName>
        <fullName evidence="2">Uncharacterized protein</fullName>
    </submittedName>
</protein>
<evidence type="ECO:0000313" key="2">
    <source>
        <dbReference type="EMBL" id="KAL1880752.1"/>
    </source>
</evidence>
<dbReference type="Proteomes" id="UP001583177">
    <property type="component" value="Unassembled WGS sequence"/>
</dbReference>
<comment type="caution">
    <text evidence="2">The sequence shown here is derived from an EMBL/GenBank/DDBJ whole genome shotgun (WGS) entry which is preliminary data.</text>
</comment>
<dbReference type="EMBL" id="JAWRVE010000007">
    <property type="protein sequence ID" value="KAL1880752.1"/>
    <property type="molecule type" value="Genomic_DNA"/>
</dbReference>
<feature type="compositionally biased region" description="Polar residues" evidence="1">
    <location>
        <begin position="1"/>
        <end position="22"/>
    </location>
</feature>
<feature type="region of interest" description="Disordered" evidence="1">
    <location>
        <begin position="275"/>
        <end position="315"/>
    </location>
</feature>
<accession>A0ABR3XYY2</accession>
<name>A0ABR3XYY2_9PEZI</name>
<sequence>MVDHSATSPTASTDSGTTTNPNTPRPEHSEEHPAEPGQADVSSPQAGQDGSLSAEDGEVLEAKSSTSSDASHQKVHDIQPTWPSKVETKTPALASWQSARRLDNIFLDLNWAPRGTSGSVFFKLRASLRFEGGPSLRRDGHTSVYVFIDPERVRQLSFNTEPDEKPYGSNTVALEFNMSRAPALVLPSAYDNLDPGAEQVMKSLREIATQLSFTIYTSLPRRTLPVSWLQQLCTAVTDHKLSPILACANLRRLYRGQGAQLLEGDDLCKLFQSPPAYEDVGPRPPHAVQGEPKGQKRRRRSSSESASGSASPVMDRAAVETLLDSRLATHKREVAEMLADHKSQVSQLLDDFKTELNEKLDVREERLVVDRLTDLVAEKVQEEMEEVEERVMNTITSMPLQASLTFPDHHLY</sequence>
<evidence type="ECO:0000256" key="1">
    <source>
        <dbReference type="SAM" id="MobiDB-lite"/>
    </source>
</evidence>